<organism evidence="3 4">
    <name type="scientific">Salinomyces thailandicus</name>
    <dbReference type="NCBI Taxonomy" id="706561"/>
    <lineage>
        <taxon>Eukaryota</taxon>
        <taxon>Fungi</taxon>
        <taxon>Dikarya</taxon>
        <taxon>Ascomycota</taxon>
        <taxon>Pezizomycotina</taxon>
        <taxon>Dothideomycetes</taxon>
        <taxon>Dothideomycetidae</taxon>
        <taxon>Mycosphaerellales</taxon>
        <taxon>Teratosphaeriaceae</taxon>
        <taxon>Salinomyces</taxon>
    </lineage>
</organism>
<gene>
    <name evidence="3" type="ORF">B0A50_06677</name>
</gene>
<dbReference type="EMBL" id="NAJL01000043">
    <property type="protein sequence ID" value="TKA24520.1"/>
    <property type="molecule type" value="Genomic_DNA"/>
</dbReference>
<evidence type="ECO:0000259" key="2">
    <source>
        <dbReference type="Pfam" id="PF12708"/>
    </source>
</evidence>
<dbReference type="SUPFAM" id="SSF51126">
    <property type="entry name" value="Pectin lyase-like"/>
    <property type="match status" value="2"/>
</dbReference>
<dbReference type="PANTHER" id="PTHR33928">
    <property type="entry name" value="POLYGALACTURONASE QRT3"/>
    <property type="match status" value="1"/>
</dbReference>
<dbReference type="AlphaFoldDB" id="A0A4U0TR11"/>
<keyword evidence="4" id="KW-1185">Reference proteome</keyword>
<reference evidence="3 4" key="1">
    <citation type="submission" date="2017-03" db="EMBL/GenBank/DDBJ databases">
        <title>Genomes of endolithic fungi from Antarctica.</title>
        <authorList>
            <person name="Coleine C."/>
            <person name="Masonjones S."/>
            <person name="Stajich J.E."/>
        </authorList>
    </citation>
    <scope>NUCLEOTIDE SEQUENCE [LARGE SCALE GENOMIC DNA]</scope>
    <source>
        <strain evidence="3 4">CCFEE 6315</strain>
    </source>
</reference>
<keyword evidence="1" id="KW-0732">Signal</keyword>
<dbReference type="InterPro" id="IPR039279">
    <property type="entry name" value="QRT3-like"/>
</dbReference>
<dbReference type="Proteomes" id="UP000308549">
    <property type="component" value="Unassembled WGS sequence"/>
</dbReference>
<dbReference type="InterPro" id="IPR012334">
    <property type="entry name" value="Pectin_lyas_fold"/>
</dbReference>
<feature type="chain" id="PRO_5020690565" description="Rhamnogalacturonase A/B/Epimerase-like pectate lyase domain-containing protein" evidence="1">
    <location>
        <begin position="28"/>
        <end position="833"/>
    </location>
</feature>
<proteinExistence type="predicted"/>
<sequence>MAPRNLTTLATALCAFLSLITLSPVTAAPAPVAQASAATGAAAARSSNPPSNTNDSPNYWLGQAEFHQNYAVWGQPLTNYPLYRNVKDYGAKGDGTTDDTEAINFAMNSTGPPGTLTPGRCTNDCNSSTISPAIVYFPAGTYLVSTAINMPYYTQVVGDHSDLPTVLASADFSGMAVFDADPYDYTQNGRNWFINQNNFFRQMRNLIIDLRQINEGKGAGIHWQVAQATSLQNIVFEMVQGGTTTQQGIFMDNGSGGYMSDLTFNGGSVGAFLGSQQFTSRNLVFNNCKTAILLNWSWGWTFSNITVNGDSSTNSTGLDMSVSPANQTAGSAILADSTITGVQYGVRTAFNLGQNVPATGGSIVVDNVDMSGVTEAGIITVNGTTLLQPGNYPGQYITGSVYDNSPNRQFVQKLNPVSGSTKSPLLLENGQADGKIFGRSKPMYESASRTDFLFAIRDGGLTGDGATDDTLKMQAFLQAASQQNKIAYFEHGVYKVTDTITIPVNGMRIVGECWSTILASGFNDVTNPKPVWQVGGSDGVTGAGVEISGMLFEILGPNPGAIMLQWNLHADDNSQSGMWDSHVRMGGSYGSELLLEQCNKFAALSTLERNCQAGFLMFYASPRSGNILLDNTWFWTADHDMEDEGEYSSKNNNQTSIFNARGVLVRSSGPVWLWGTASEHSVFYNYQFQSAGAVFAGFMQTETPYMQPTPLAPQPFAINTKYGDPEFTVCRDVDGDATSCRDAWGLRIWDSKNILIHSAGLYSFFNDYTQECLATHSCQQNMVHIQNSQVDMYALTTIGATNMWLDDAWRSPVLAEDNMDVYGSTVAYLRTTR</sequence>
<dbReference type="InterPro" id="IPR024535">
    <property type="entry name" value="RHGA/B-epi-like_pectate_lyase"/>
</dbReference>
<comment type="caution">
    <text evidence="3">The sequence shown here is derived from an EMBL/GenBank/DDBJ whole genome shotgun (WGS) entry which is preliminary data.</text>
</comment>
<dbReference type="CDD" id="cd23668">
    <property type="entry name" value="GH55_beta13glucanase-like"/>
    <property type="match status" value="1"/>
</dbReference>
<evidence type="ECO:0000313" key="4">
    <source>
        <dbReference type="Proteomes" id="UP000308549"/>
    </source>
</evidence>
<dbReference type="InterPro" id="IPR011050">
    <property type="entry name" value="Pectin_lyase_fold/virulence"/>
</dbReference>
<dbReference type="GO" id="GO:0004650">
    <property type="term" value="F:polygalacturonase activity"/>
    <property type="evidence" value="ECO:0007669"/>
    <property type="project" value="InterPro"/>
</dbReference>
<feature type="domain" description="Rhamnogalacturonase A/B/Epimerase-like pectate lyase" evidence="2">
    <location>
        <begin position="456"/>
        <end position="516"/>
    </location>
</feature>
<name>A0A4U0TR11_9PEZI</name>
<evidence type="ECO:0000256" key="1">
    <source>
        <dbReference type="SAM" id="SignalP"/>
    </source>
</evidence>
<dbReference type="Pfam" id="PF12708">
    <property type="entry name" value="Pect-lyase_RHGA_epim"/>
    <property type="match status" value="2"/>
</dbReference>
<dbReference type="PANTHER" id="PTHR33928:SF2">
    <property type="entry name" value="PECTATE LYASE SUPERFAMILY PROTEIN DOMAIN-CONTAINING PROTEIN-RELATED"/>
    <property type="match status" value="1"/>
</dbReference>
<dbReference type="OrthoDB" id="1046782at2759"/>
<feature type="signal peptide" evidence="1">
    <location>
        <begin position="1"/>
        <end position="27"/>
    </location>
</feature>
<feature type="domain" description="Rhamnogalacturonase A/B/Epimerase-like pectate lyase" evidence="2">
    <location>
        <begin position="83"/>
        <end position="309"/>
    </location>
</feature>
<evidence type="ECO:0000313" key="3">
    <source>
        <dbReference type="EMBL" id="TKA24520.1"/>
    </source>
</evidence>
<accession>A0A4U0TR11</accession>
<protein>
    <recommendedName>
        <fullName evidence="2">Rhamnogalacturonase A/B/Epimerase-like pectate lyase domain-containing protein</fullName>
    </recommendedName>
</protein>
<dbReference type="Gene3D" id="2.160.20.10">
    <property type="entry name" value="Single-stranded right-handed beta-helix, Pectin lyase-like"/>
    <property type="match status" value="2"/>
</dbReference>